<feature type="chain" id="PRO_5025391504" evidence="3">
    <location>
        <begin position="24"/>
        <end position="166"/>
    </location>
</feature>
<evidence type="ECO:0000256" key="1">
    <source>
        <dbReference type="ARBA" id="ARBA00022722"/>
    </source>
</evidence>
<evidence type="ECO:0000313" key="4">
    <source>
        <dbReference type="EMBL" id="KAF2663379.1"/>
    </source>
</evidence>
<dbReference type="SUPFAM" id="SSF53933">
    <property type="entry name" value="Microbial ribonucleases"/>
    <property type="match status" value="1"/>
</dbReference>
<keyword evidence="3" id="KW-0732">Signal</keyword>
<dbReference type="InterPro" id="IPR016191">
    <property type="entry name" value="Ribonuclease/ribotoxin"/>
</dbReference>
<keyword evidence="1" id="KW-0540">Nuclease</keyword>
<feature type="signal peptide" evidence="3">
    <location>
        <begin position="1"/>
        <end position="23"/>
    </location>
</feature>
<proteinExistence type="predicted"/>
<evidence type="ECO:0000256" key="2">
    <source>
        <dbReference type="ARBA" id="ARBA00022801"/>
    </source>
</evidence>
<protein>
    <submittedName>
        <fullName evidence="4">Uncharacterized protein</fullName>
    </submittedName>
</protein>
<evidence type="ECO:0000256" key="3">
    <source>
        <dbReference type="SAM" id="SignalP"/>
    </source>
</evidence>
<organism evidence="4 5">
    <name type="scientific">Microthyrium microscopicum</name>
    <dbReference type="NCBI Taxonomy" id="703497"/>
    <lineage>
        <taxon>Eukaryota</taxon>
        <taxon>Fungi</taxon>
        <taxon>Dikarya</taxon>
        <taxon>Ascomycota</taxon>
        <taxon>Pezizomycotina</taxon>
        <taxon>Dothideomycetes</taxon>
        <taxon>Dothideomycetes incertae sedis</taxon>
        <taxon>Microthyriales</taxon>
        <taxon>Microthyriaceae</taxon>
        <taxon>Microthyrium</taxon>
    </lineage>
</organism>
<dbReference type="EMBL" id="MU004246">
    <property type="protein sequence ID" value="KAF2663379.1"/>
    <property type="molecule type" value="Genomic_DNA"/>
</dbReference>
<dbReference type="AlphaFoldDB" id="A0A6A6TTI3"/>
<dbReference type="GO" id="GO:0004540">
    <property type="term" value="F:RNA nuclease activity"/>
    <property type="evidence" value="ECO:0007669"/>
    <property type="project" value="InterPro"/>
</dbReference>
<reference evidence="4" key="1">
    <citation type="journal article" date="2020" name="Stud. Mycol.">
        <title>101 Dothideomycetes genomes: a test case for predicting lifestyles and emergence of pathogens.</title>
        <authorList>
            <person name="Haridas S."/>
            <person name="Albert R."/>
            <person name="Binder M."/>
            <person name="Bloem J."/>
            <person name="Labutti K."/>
            <person name="Salamov A."/>
            <person name="Andreopoulos B."/>
            <person name="Baker S."/>
            <person name="Barry K."/>
            <person name="Bills G."/>
            <person name="Bluhm B."/>
            <person name="Cannon C."/>
            <person name="Castanera R."/>
            <person name="Culley D."/>
            <person name="Daum C."/>
            <person name="Ezra D."/>
            <person name="Gonzalez J."/>
            <person name="Henrissat B."/>
            <person name="Kuo A."/>
            <person name="Liang C."/>
            <person name="Lipzen A."/>
            <person name="Lutzoni F."/>
            <person name="Magnuson J."/>
            <person name="Mondo S."/>
            <person name="Nolan M."/>
            <person name="Ohm R."/>
            <person name="Pangilinan J."/>
            <person name="Park H.-J."/>
            <person name="Ramirez L."/>
            <person name="Alfaro M."/>
            <person name="Sun H."/>
            <person name="Tritt A."/>
            <person name="Yoshinaga Y."/>
            <person name="Zwiers L.-H."/>
            <person name="Turgeon B."/>
            <person name="Goodwin S."/>
            <person name="Spatafora J."/>
            <person name="Crous P."/>
            <person name="Grigoriev I."/>
        </authorList>
    </citation>
    <scope>NUCLEOTIDE SEQUENCE</scope>
    <source>
        <strain evidence="4">CBS 115976</strain>
    </source>
</reference>
<name>A0A6A6TTI3_9PEZI</name>
<keyword evidence="2" id="KW-0378">Hydrolase</keyword>
<accession>A0A6A6TTI3</accession>
<dbReference type="GO" id="GO:0016787">
    <property type="term" value="F:hydrolase activity"/>
    <property type="evidence" value="ECO:0007669"/>
    <property type="project" value="UniProtKB-KW"/>
</dbReference>
<dbReference type="OrthoDB" id="5201419at2759"/>
<gene>
    <name evidence="4" type="ORF">BT63DRAFT_461487</name>
</gene>
<sequence>MKFWNILSVSFVSQLGTLVAASADGFPATGVNCADQLATNPDAPAATFNTQYLIDNYSDWVPLPVSKKRKGNYPGPFKFYSEASKTFTFSNGCRERAQDERETILEMPMVIRNGVPVKWSDPAAGLRNPGPWRQYFILKDGVVTHCGAAIHTSKTDPDTFAMCTDE</sequence>
<dbReference type="GO" id="GO:0003723">
    <property type="term" value="F:RNA binding"/>
    <property type="evidence" value="ECO:0007669"/>
    <property type="project" value="InterPro"/>
</dbReference>
<evidence type="ECO:0000313" key="5">
    <source>
        <dbReference type="Proteomes" id="UP000799302"/>
    </source>
</evidence>
<dbReference type="Proteomes" id="UP000799302">
    <property type="component" value="Unassembled WGS sequence"/>
</dbReference>
<keyword evidence="5" id="KW-1185">Reference proteome</keyword>